<feature type="compositionally biased region" description="Polar residues" evidence="16">
    <location>
        <begin position="223"/>
        <end position="246"/>
    </location>
</feature>
<dbReference type="InterPro" id="IPR041803">
    <property type="entry name" value="DEF1_CUE"/>
</dbReference>
<dbReference type="AlphaFoldDB" id="A0AAN7YHT5"/>
<keyword evidence="13" id="KW-0238">DNA-binding</keyword>
<feature type="compositionally biased region" description="Polar residues" evidence="16">
    <location>
        <begin position="278"/>
        <end position="294"/>
    </location>
</feature>
<evidence type="ECO:0000256" key="12">
    <source>
        <dbReference type="ARBA" id="ARBA00022895"/>
    </source>
</evidence>
<gene>
    <name evidence="18" type="ORF">LTR62_007597</name>
</gene>
<evidence type="ECO:0000256" key="13">
    <source>
        <dbReference type="ARBA" id="ARBA00023125"/>
    </source>
</evidence>
<feature type="compositionally biased region" description="Gly residues" evidence="16">
    <location>
        <begin position="1040"/>
        <end position="1049"/>
    </location>
</feature>
<sequence length="1115" mass="117767">MSEVDARLPPSRGRSSMRGGRAGFGRGGTRGGRKPTNGTTTEAAPMDDLVEDQGELGEMKKKYASELPMLKELFPDWTDVDLVFALEEANGDVGATAEKISEGYVSQFAEVKKNKDRARSKVKEEPAMAGTSAQSGMRGGRGRGGFDTVRGGRGRGSDRSRGGTRGGRGGHATTNGTAKDVSATSVPTQDSTAWQTPVTAEAANGSWDTAAADTTKDTNTVTEEQSTWGNAANSESTQPAKSESLLSSLIPDGAKKSWASMFTKPMEKPAPAVPKLSAPTSQPARVESVASSEAPTVEGKAPDIGKEVAEEHTIPTSTIEDSASESFAEPLPAPMPSADGDEIGLVPSKDALTEENVEHLPDQSNPPATHTVASTIASTETRNLTPLPGQHPAPIGTSRPPVGGFAASAYRAAGMQNRSASYQRRVQEQQEAVVMPGHNAVDRATVQFGSMGLNGEQGLDVDEDREEPETQQALQHSPPSQPRTSLPPPSHLAQEAARPEALPTPKQAPGLPPASEQNQQQMQNAAMAPGLPQDQAQMNANYSQYGRYGQLGQQQEAGNQQQQKPYDPFSQQIQQSYDHYGTHQAQQQQQVQQPSHSGFSGLSSAPNDYQSYYTSNDQQRNAYNQYYGGGYGPQDGGRGQQLQHEAGLAQHRAASGFGAGPNQSAYGTQAQQQVSIPLSSQQKAHFSDREMIDSDQQEAYKIAHHMSPHARELPFSSSQYHSDLHAELGRLALSQSQSNVVTLKAMLAEFDDASNRDQPLILSSPMPSVYLNQTYSDNHILQQAPSRYSETPGSGHNTPNPLLAGGQQQQHGGSVAQTQQSMQGPQQQQQQPSGYGQQSAGYPYGHPYYQSPYQTAYQNQFGSQYGGQQSGYPSNNKSQPPQQQQGGMYSSQGGYGGYGGMTSHASNYEQHSASPANAGAYGQNQQSSMRTTSGMGSGLGGLDDYGRSSMQGSGQQNSGFGALNDPFARSASGYGHQSGYGQQHSMMGGQQQEDGLKPYGDISKSGPSPALGQPGRPGSAANSTGASSSHQQHQQNQQAGGFGGYGYGGLPSQVGGQYGGLGGLGSHQQGQQQGQQGQSMGGQQGGYGQYGAGGFGQNYGSYGSRGGWGSNYGAH</sequence>
<feature type="compositionally biased region" description="Polar residues" evidence="16">
    <location>
        <begin position="785"/>
        <end position="800"/>
    </location>
</feature>
<dbReference type="InterPro" id="IPR003892">
    <property type="entry name" value="CUE"/>
</dbReference>
<feature type="compositionally biased region" description="Basic and acidic residues" evidence="16">
    <location>
        <begin position="111"/>
        <end position="126"/>
    </location>
</feature>
<evidence type="ECO:0000256" key="8">
    <source>
        <dbReference type="ARBA" id="ARBA00022553"/>
    </source>
</evidence>
<dbReference type="EMBL" id="JAVRRL010000072">
    <property type="protein sequence ID" value="KAK5109049.1"/>
    <property type="molecule type" value="Genomic_DNA"/>
</dbReference>
<evidence type="ECO:0000256" key="6">
    <source>
        <dbReference type="ARBA" id="ARBA00022454"/>
    </source>
</evidence>
<protein>
    <recommendedName>
        <fullName evidence="5">RNA polymerase II degradation factor 1</fullName>
    </recommendedName>
</protein>
<evidence type="ECO:0000256" key="5">
    <source>
        <dbReference type="ARBA" id="ARBA00020536"/>
    </source>
</evidence>
<evidence type="ECO:0000256" key="14">
    <source>
        <dbReference type="ARBA" id="ARBA00023204"/>
    </source>
</evidence>
<keyword evidence="8" id="KW-0597">Phosphoprotein</keyword>
<evidence type="ECO:0000256" key="10">
    <source>
        <dbReference type="ARBA" id="ARBA00022786"/>
    </source>
</evidence>
<evidence type="ECO:0000313" key="19">
    <source>
        <dbReference type="Proteomes" id="UP001310890"/>
    </source>
</evidence>
<proteinExistence type="inferred from homology"/>
<dbReference type="PANTHER" id="PTHR16308">
    <property type="entry name" value="UBIQUITIN ASSOCIATED PROTEIN 2-LIKE/LINGERER"/>
    <property type="match status" value="1"/>
</dbReference>
<feature type="compositionally biased region" description="Gly residues" evidence="16">
    <location>
        <begin position="1056"/>
        <end position="1065"/>
    </location>
</feature>
<feature type="compositionally biased region" description="Polar residues" evidence="16">
    <location>
        <begin position="172"/>
        <end position="198"/>
    </location>
</feature>
<keyword evidence="12" id="KW-0779">Telomere</keyword>
<dbReference type="CDD" id="cd14368">
    <property type="entry name" value="CUE_DEF1_like"/>
    <property type="match status" value="1"/>
</dbReference>
<feature type="region of interest" description="Disordered" evidence="16">
    <location>
        <begin position="267"/>
        <end position="429"/>
    </location>
</feature>
<evidence type="ECO:0000256" key="4">
    <source>
        <dbReference type="ARBA" id="ARBA00005491"/>
    </source>
</evidence>
<dbReference type="GO" id="GO:0005737">
    <property type="term" value="C:cytoplasm"/>
    <property type="evidence" value="ECO:0007669"/>
    <property type="project" value="UniProtKB-SubCell"/>
</dbReference>
<evidence type="ECO:0000259" key="17">
    <source>
        <dbReference type="Pfam" id="PF02845"/>
    </source>
</evidence>
<feature type="compositionally biased region" description="Gly residues" evidence="16">
    <location>
        <begin position="20"/>
        <end position="30"/>
    </location>
</feature>
<evidence type="ECO:0000313" key="18">
    <source>
        <dbReference type="EMBL" id="KAK5109049.1"/>
    </source>
</evidence>
<feature type="compositionally biased region" description="Low complexity" evidence="16">
    <location>
        <begin position="584"/>
        <end position="593"/>
    </location>
</feature>
<evidence type="ECO:0000256" key="3">
    <source>
        <dbReference type="ARBA" id="ARBA00004574"/>
    </source>
</evidence>
<feature type="compositionally biased region" description="Polar residues" evidence="16">
    <location>
        <begin position="594"/>
        <end position="617"/>
    </location>
</feature>
<feature type="domain" description="CUE" evidence="17">
    <location>
        <begin position="65"/>
        <end position="103"/>
    </location>
</feature>
<evidence type="ECO:0000256" key="9">
    <source>
        <dbReference type="ARBA" id="ARBA00022763"/>
    </source>
</evidence>
<feature type="region of interest" description="Disordered" evidence="16">
    <location>
        <begin position="785"/>
        <end position="1094"/>
    </location>
</feature>
<feature type="compositionally biased region" description="Polar residues" evidence="16">
    <location>
        <begin position="661"/>
        <end position="684"/>
    </location>
</feature>
<feature type="compositionally biased region" description="Acidic residues" evidence="16">
    <location>
        <begin position="459"/>
        <end position="469"/>
    </location>
</feature>
<feature type="compositionally biased region" description="Low complexity" evidence="16">
    <location>
        <begin position="972"/>
        <end position="992"/>
    </location>
</feature>
<comment type="subcellular location">
    <subcellularLocation>
        <location evidence="3">Chromosome</location>
        <location evidence="3">Telomere</location>
    </subcellularLocation>
    <subcellularLocation>
        <location evidence="2">Cytoplasm</location>
    </subcellularLocation>
    <subcellularLocation>
        <location evidence="1">Nucleus</location>
    </subcellularLocation>
</comment>
<feature type="compositionally biased region" description="Gly residues" evidence="16">
    <location>
        <begin position="627"/>
        <end position="639"/>
    </location>
</feature>
<keyword evidence="10" id="KW-0833">Ubl conjugation pathway</keyword>
<evidence type="ECO:0000256" key="15">
    <source>
        <dbReference type="ARBA" id="ARBA00023242"/>
    </source>
</evidence>
<comment type="caution">
    <text evidence="18">The sequence shown here is derived from an EMBL/GenBank/DDBJ whole genome shotgun (WGS) entry which is preliminary data.</text>
</comment>
<dbReference type="GO" id="GO:0005634">
    <property type="term" value="C:nucleus"/>
    <property type="evidence" value="ECO:0007669"/>
    <property type="project" value="UniProtKB-SubCell"/>
</dbReference>
<feature type="compositionally biased region" description="Low complexity" evidence="16">
    <location>
        <begin position="1066"/>
        <end position="1078"/>
    </location>
</feature>
<dbReference type="GO" id="GO:0003677">
    <property type="term" value="F:DNA binding"/>
    <property type="evidence" value="ECO:0007669"/>
    <property type="project" value="UniProtKB-KW"/>
</dbReference>
<evidence type="ECO:0000256" key="11">
    <source>
        <dbReference type="ARBA" id="ARBA00022843"/>
    </source>
</evidence>
<feature type="region of interest" description="Disordered" evidence="16">
    <location>
        <begin position="445"/>
        <end position="687"/>
    </location>
</feature>
<keyword evidence="6" id="KW-0158">Chromosome</keyword>
<feature type="compositionally biased region" description="Low complexity" evidence="16">
    <location>
        <begin position="542"/>
        <end position="563"/>
    </location>
</feature>
<accession>A0AAN7YHT5</accession>
<comment type="similarity">
    <text evidence="4">Belongs to the DEF1 family.</text>
</comment>
<feature type="compositionally biased region" description="Gly residues" evidence="16">
    <location>
        <begin position="1079"/>
        <end position="1094"/>
    </location>
</feature>
<feature type="compositionally biased region" description="Basic and acidic residues" evidence="16">
    <location>
        <begin position="300"/>
        <end position="313"/>
    </location>
</feature>
<feature type="compositionally biased region" description="Low complexity" evidence="16">
    <location>
        <begin position="805"/>
        <end position="839"/>
    </location>
</feature>
<feature type="compositionally biased region" description="Polar residues" evidence="16">
    <location>
        <begin position="314"/>
        <end position="325"/>
    </location>
</feature>
<feature type="compositionally biased region" description="Low complexity" evidence="16">
    <location>
        <begin position="870"/>
        <end position="892"/>
    </location>
</feature>
<feature type="compositionally biased region" description="Polar residues" evidence="16">
    <location>
        <begin position="903"/>
        <end position="915"/>
    </location>
</feature>
<feature type="region of interest" description="Disordered" evidence="16">
    <location>
        <begin position="1"/>
        <end position="49"/>
    </location>
</feature>
<evidence type="ECO:0000256" key="1">
    <source>
        <dbReference type="ARBA" id="ARBA00004123"/>
    </source>
</evidence>
<feature type="compositionally biased region" description="Low complexity" evidence="16">
    <location>
        <begin position="947"/>
        <end position="961"/>
    </location>
</feature>
<feature type="compositionally biased region" description="Polar residues" evidence="16">
    <location>
        <begin position="362"/>
        <end position="384"/>
    </location>
</feature>
<evidence type="ECO:0000256" key="2">
    <source>
        <dbReference type="ARBA" id="ARBA00004496"/>
    </source>
</evidence>
<dbReference type="Proteomes" id="UP001310890">
    <property type="component" value="Unassembled WGS sequence"/>
</dbReference>
<organism evidence="18 19">
    <name type="scientific">Meristemomyces frigidus</name>
    <dbReference type="NCBI Taxonomy" id="1508187"/>
    <lineage>
        <taxon>Eukaryota</taxon>
        <taxon>Fungi</taxon>
        <taxon>Dikarya</taxon>
        <taxon>Ascomycota</taxon>
        <taxon>Pezizomycotina</taxon>
        <taxon>Dothideomycetes</taxon>
        <taxon>Dothideomycetidae</taxon>
        <taxon>Mycosphaerellales</taxon>
        <taxon>Teratosphaeriaceae</taxon>
        <taxon>Meristemomyces</taxon>
    </lineage>
</organism>
<dbReference type="PANTHER" id="PTHR16308:SF13">
    <property type="entry name" value="PROTEIN LINGERER"/>
    <property type="match status" value="1"/>
</dbReference>
<feature type="region of interest" description="Disordered" evidence="16">
    <location>
        <begin position="111"/>
        <end position="246"/>
    </location>
</feature>
<evidence type="ECO:0000256" key="16">
    <source>
        <dbReference type="SAM" id="MobiDB-lite"/>
    </source>
</evidence>
<keyword evidence="9" id="KW-0227">DNA damage</keyword>
<dbReference type="Pfam" id="PF02845">
    <property type="entry name" value="CUE"/>
    <property type="match status" value="1"/>
</dbReference>
<reference evidence="18" key="1">
    <citation type="submission" date="2023-08" db="EMBL/GenBank/DDBJ databases">
        <title>Black Yeasts Isolated from many extreme environments.</title>
        <authorList>
            <person name="Coleine C."/>
            <person name="Stajich J.E."/>
            <person name="Selbmann L."/>
        </authorList>
    </citation>
    <scope>NUCLEOTIDE SEQUENCE</scope>
    <source>
        <strain evidence="18">CCFEE 5401</strain>
    </source>
</reference>
<feature type="compositionally biased region" description="Low complexity" evidence="16">
    <location>
        <begin position="517"/>
        <end position="528"/>
    </location>
</feature>
<keyword evidence="14" id="KW-0234">DNA repair</keyword>
<keyword evidence="11" id="KW-0832">Ubl conjugation</keyword>
<dbReference type="InterPro" id="IPR051833">
    <property type="entry name" value="TC-DDR_regulator"/>
</dbReference>
<name>A0AAN7YHT5_9PEZI</name>
<evidence type="ECO:0000256" key="7">
    <source>
        <dbReference type="ARBA" id="ARBA00022490"/>
    </source>
</evidence>
<feature type="compositionally biased region" description="Low complexity" evidence="16">
    <location>
        <begin position="1018"/>
        <end position="1039"/>
    </location>
</feature>
<feature type="compositionally biased region" description="Low complexity" evidence="16">
    <location>
        <begin position="208"/>
        <end position="222"/>
    </location>
</feature>
<dbReference type="GO" id="GO:0043130">
    <property type="term" value="F:ubiquitin binding"/>
    <property type="evidence" value="ECO:0007669"/>
    <property type="project" value="InterPro"/>
</dbReference>
<dbReference type="GO" id="GO:0000781">
    <property type="term" value="C:chromosome, telomeric region"/>
    <property type="evidence" value="ECO:0007669"/>
    <property type="project" value="UniProtKB-SubCell"/>
</dbReference>
<keyword evidence="7" id="KW-0963">Cytoplasm</keyword>
<feature type="compositionally biased region" description="Pro residues" evidence="16">
    <location>
        <begin position="479"/>
        <end position="490"/>
    </location>
</feature>
<dbReference type="GO" id="GO:0006281">
    <property type="term" value="P:DNA repair"/>
    <property type="evidence" value="ECO:0007669"/>
    <property type="project" value="UniProtKB-KW"/>
</dbReference>
<feature type="compositionally biased region" description="Low complexity" evidence="16">
    <location>
        <begin position="7"/>
        <end position="19"/>
    </location>
</feature>
<keyword evidence="15" id="KW-0539">Nucleus</keyword>